<dbReference type="GO" id="GO:0003723">
    <property type="term" value="F:RNA binding"/>
    <property type="evidence" value="ECO:0007669"/>
    <property type="project" value="TreeGrafter"/>
</dbReference>
<evidence type="ECO:0000256" key="2">
    <source>
        <dbReference type="SAM" id="MobiDB-lite"/>
    </source>
</evidence>
<dbReference type="GO" id="GO:0030422">
    <property type="term" value="P:siRNA processing"/>
    <property type="evidence" value="ECO:0007669"/>
    <property type="project" value="TreeGrafter"/>
</dbReference>
<evidence type="ECO:0000313" key="4">
    <source>
        <dbReference type="Proteomes" id="UP000631114"/>
    </source>
</evidence>
<proteinExistence type="predicted"/>
<comment type="caution">
    <text evidence="3">The sequence shown here is derived from an EMBL/GenBank/DDBJ whole genome shotgun (WGS) entry which is preliminary data.</text>
</comment>
<feature type="compositionally biased region" description="Polar residues" evidence="2">
    <location>
        <begin position="160"/>
        <end position="169"/>
    </location>
</feature>
<gene>
    <name evidence="3" type="ORF">IFM89_030594</name>
</gene>
<dbReference type="GO" id="GO:0004525">
    <property type="term" value="F:ribonuclease III activity"/>
    <property type="evidence" value="ECO:0007669"/>
    <property type="project" value="InterPro"/>
</dbReference>
<dbReference type="SUPFAM" id="SSF69065">
    <property type="entry name" value="RNase III domain-like"/>
    <property type="match status" value="1"/>
</dbReference>
<dbReference type="PANTHER" id="PTHR14950">
    <property type="entry name" value="DICER-RELATED"/>
    <property type="match status" value="1"/>
</dbReference>
<protein>
    <submittedName>
        <fullName evidence="3">Uncharacterized protein</fullName>
    </submittedName>
</protein>
<dbReference type="EMBL" id="JADFTS010000006">
    <property type="protein sequence ID" value="KAF9602706.1"/>
    <property type="molecule type" value="Genomic_DNA"/>
</dbReference>
<dbReference type="GO" id="GO:0005737">
    <property type="term" value="C:cytoplasm"/>
    <property type="evidence" value="ECO:0007669"/>
    <property type="project" value="TreeGrafter"/>
</dbReference>
<feature type="compositionally biased region" description="Polar residues" evidence="2">
    <location>
        <begin position="139"/>
        <end position="150"/>
    </location>
</feature>
<evidence type="ECO:0000256" key="1">
    <source>
        <dbReference type="ARBA" id="ARBA00022801"/>
    </source>
</evidence>
<name>A0A835HPQ9_9MAGN</name>
<dbReference type="Gene3D" id="1.10.1520.10">
    <property type="entry name" value="Ribonuclease III domain"/>
    <property type="match status" value="1"/>
</dbReference>
<keyword evidence="4" id="KW-1185">Reference proteome</keyword>
<dbReference type="PANTHER" id="PTHR14950:SF49">
    <property type="entry name" value="RIBONUCLEASE 3-LIKE PROTEIN 2-RELATED"/>
    <property type="match status" value="1"/>
</dbReference>
<accession>A0A835HPQ9</accession>
<sequence length="562" mass="63896">MLLICGTPLGVTIDDILRANPNLSESELERKTLLEVEILMNENGWSLKDYKFDIPEADEAENRMIQEELNYNCNLLSSQYLQLHGGLNVEQKTVFDAVISAVEKALMDYSRSVEMNSENSAIVDDALTVFKENFTALSSSQDTLQETEGATSDKNRDDPQPNTEKQNSFGRDFVAQKHSLSNPPGHRPRPTHNSSYNSGYHQKQRCSNKGHQQRIYNDRNFNRGHNNAPPAPVNWQSRMPGYVYDHFGFHGLLPLPPHSPYLHPHFAFMMNNHPLDANVPFPPIPFSALHWIYYPGYGMLVGYNGNPYFQGGVAFGPQTPHPTNLQDLEYKLYDAIKDQIEFYFSFDTLFIKKGIRARNGLKDRKLFINHSIGSAKVNESFGYGRKERLSKFWSAWICVVMRRIKKVINYEASSLSAKEIVGPVFSTLAFYMRILTTNCKGQLWLLCASNINTEKLARVAVRHGLFHFVRHNPPSLDAKVNEFSLAIKKEEQACEISAYGGKVKAPKVLADIVEPVAAAVHVNAKFDLKFMWEVFSPLLEPIIVLENLQQQPLTMLYELCQK</sequence>
<dbReference type="InterPro" id="IPR036389">
    <property type="entry name" value="RNase_III_sf"/>
</dbReference>
<keyword evidence="1" id="KW-0378">Hydrolase</keyword>
<evidence type="ECO:0000313" key="3">
    <source>
        <dbReference type="EMBL" id="KAF9602706.1"/>
    </source>
</evidence>
<dbReference type="OrthoDB" id="416741at2759"/>
<dbReference type="Proteomes" id="UP000631114">
    <property type="component" value="Unassembled WGS sequence"/>
</dbReference>
<feature type="compositionally biased region" description="Polar residues" evidence="2">
    <location>
        <begin position="191"/>
        <end position="201"/>
    </location>
</feature>
<dbReference type="GO" id="GO:0005634">
    <property type="term" value="C:nucleus"/>
    <property type="evidence" value="ECO:0007669"/>
    <property type="project" value="TreeGrafter"/>
</dbReference>
<feature type="region of interest" description="Disordered" evidence="2">
    <location>
        <begin position="139"/>
        <end position="211"/>
    </location>
</feature>
<dbReference type="AlphaFoldDB" id="A0A835HPQ9"/>
<feature type="compositionally biased region" description="Basic residues" evidence="2">
    <location>
        <begin position="202"/>
        <end position="211"/>
    </location>
</feature>
<organism evidence="3 4">
    <name type="scientific">Coptis chinensis</name>
    <dbReference type="NCBI Taxonomy" id="261450"/>
    <lineage>
        <taxon>Eukaryota</taxon>
        <taxon>Viridiplantae</taxon>
        <taxon>Streptophyta</taxon>
        <taxon>Embryophyta</taxon>
        <taxon>Tracheophyta</taxon>
        <taxon>Spermatophyta</taxon>
        <taxon>Magnoliopsida</taxon>
        <taxon>Ranunculales</taxon>
        <taxon>Ranunculaceae</taxon>
        <taxon>Coptidoideae</taxon>
        <taxon>Coptis</taxon>
    </lineage>
</organism>
<reference evidence="3 4" key="1">
    <citation type="submission" date="2020-10" db="EMBL/GenBank/DDBJ databases">
        <title>The Coptis chinensis genome and diversification of protoberbering-type alkaloids.</title>
        <authorList>
            <person name="Wang B."/>
            <person name="Shu S."/>
            <person name="Song C."/>
            <person name="Liu Y."/>
        </authorList>
    </citation>
    <scope>NUCLEOTIDE SEQUENCE [LARGE SCALE GENOMIC DNA]</scope>
    <source>
        <strain evidence="3">HL-2020</strain>
        <tissue evidence="3">Leaf</tissue>
    </source>
</reference>